<feature type="transmembrane region" description="Helical" evidence="6">
    <location>
        <begin position="322"/>
        <end position="344"/>
    </location>
</feature>
<dbReference type="InterPro" id="IPR024923">
    <property type="entry name" value="PG_synth_SpoVB"/>
</dbReference>
<feature type="transmembrane region" description="Helical" evidence="6">
    <location>
        <begin position="187"/>
        <end position="213"/>
    </location>
</feature>
<evidence type="ECO:0000256" key="5">
    <source>
        <dbReference type="ARBA" id="ARBA00023136"/>
    </source>
</evidence>
<dbReference type="AlphaFoldDB" id="A0A3A3GAY7"/>
<accession>A0A3A3GAY7</accession>
<evidence type="ECO:0000256" key="2">
    <source>
        <dbReference type="ARBA" id="ARBA00022475"/>
    </source>
</evidence>
<organism evidence="7 8">
    <name type="scientific">Paenibacillus thiaminolyticus</name>
    <name type="common">Bacillus thiaminolyticus</name>
    <dbReference type="NCBI Taxonomy" id="49283"/>
    <lineage>
        <taxon>Bacteria</taxon>
        <taxon>Bacillati</taxon>
        <taxon>Bacillota</taxon>
        <taxon>Bacilli</taxon>
        <taxon>Bacillales</taxon>
        <taxon>Paenibacillaceae</taxon>
        <taxon>Paenibacillus</taxon>
    </lineage>
</organism>
<feature type="transmembrane region" description="Helical" evidence="6">
    <location>
        <begin position="275"/>
        <end position="301"/>
    </location>
</feature>
<feature type="transmembrane region" description="Helical" evidence="6">
    <location>
        <begin position="21"/>
        <end position="42"/>
    </location>
</feature>
<keyword evidence="5 6" id="KW-0472">Membrane</keyword>
<feature type="transmembrane region" description="Helical" evidence="6">
    <location>
        <begin position="395"/>
        <end position="413"/>
    </location>
</feature>
<feature type="transmembrane region" description="Helical" evidence="6">
    <location>
        <begin position="451"/>
        <end position="470"/>
    </location>
</feature>
<keyword evidence="2" id="KW-1003">Cell membrane</keyword>
<feature type="transmembrane region" description="Helical" evidence="6">
    <location>
        <begin position="419"/>
        <end position="439"/>
    </location>
</feature>
<dbReference type="EMBL" id="QYZD01000043">
    <property type="protein sequence ID" value="RJG18886.1"/>
    <property type="molecule type" value="Genomic_DNA"/>
</dbReference>
<evidence type="ECO:0000313" key="8">
    <source>
        <dbReference type="Proteomes" id="UP000266177"/>
    </source>
</evidence>
<feature type="transmembrane region" description="Helical" evidence="6">
    <location>
        <begin position="54"/>
        <end position="79"/>
    </location>
</feature>
<protein>
    <submittedName>
        <fullName evidence="7">Teichoic acid transporter</fullName>
    </submittedName>
</protein>
<dbReference type="Proteomes" id="UP000266177">
    <property type="component" value="Unassembled WGS sequence"/>
</dbReference>
<dbReference type="PANTHER" id="PTHR30250">
    <property type="entry name" value="PST FAMILY PREDICTED COLANIC ACID TRANSPORTER"/>
    <property type="match status" value="1"/>
</dbReference>
<dbReference type="InterPro" id="IPR050833">
    <property type="entry name" value="Poly_Biosynth_Transport"/>
</dbReference>
<name>A0A3A3GAY7_PANTH</name>
<feature type="transmembrane region" description="Helical" evidence="6">
    <location>
        <begin position="157"/>
        <end position="181"/>
    </location>
</feature>
<comment type="subcellular location">
    <subcellularLocation>
        <location evidence="1">Cell membrane</location>
        <topology evidence="1">Multi-pass membrane protein</topology>
    </subcellularLocation>
</comment>
<evidence type="ECO:0000256" key="3">
    <source>
        <dbReference type="ARBA" id="ARBA00022692"/>
    </source>
</evidence>
<dbReference type="PIRSF" id="PIRSF038958">
    <property type="entry name" value="PG_synth_SpoVB"/>
    <property type="match status" value="1"/>
</dbReference>
<gene>
    <name evidence="7" type="ORF">DQX05_26940</name>
</gene>
<reference evidence="7 8" key="1">
    <citation type="submission" date="2018-09" db="EMBL/GenBank/DDBJ databases">
        <title>Paenibacillus SK2017-BO5.</title>
        <authorList>
            <person name="Piskunova J.V."/>
            <person name="Dubiley S.A."/>
            <person name="Severinov K.V."/>
        </authorList>
    </citation>
    <scope>NUCLEOTIDE SEQUENCE [LARGE SCALE GENOMIC DNA]</scope>
    <source>
        <strain evidence="7 8">BO5</strain>
    </source>
</reference>
<sequence length="506" mass="54928">MGGQDRNGRVMEMKLPVMNPAALRAGAILVGKVIGLVGRATLTRIVGAEGVGLYQIAYSCYGIFLMIITGGLPTALALFTAKHPARGWGAFRTLSLIVALAGAAASLLMYMQSDTIAILLGNPDVEAAIRCLAPALLAVPLLQLLRGYMQGSERYGAISFSEIAEQAVRIGILIVLVLMFASEGTSIALGAGLTGTTIGALAAFLLLTACLAIRRSFPAGFIEPHPPLRGQVRSIVHASMAIGFTRLLMPASDFIDSLLIPRRLQTAGYTLSEATSIYGVITGMAVIVAYMPTIVTAAISYTMTMKLASYYQQGELRSYQLMVRRMLQLCWTWGLLSGMFLLLFADPLAHWLFHTPEAADPIRYFAVLPLVVGLRELTTSILWTQERKNVPFMGLLNGIAFSTALLFFLLAITGFGYEAASIGILAMEVIAVLINLYALHRMRANLFAWRWIGWEVVFCVLSLILFLFALPSDLESASFWQAAGYMLIYWLGAGSVLLVRAKSFMQ</sequence>
<feature type="transmembrane region" description="Helical" evidence="6">
    <location>
        <begin position="91"/>
        <end position="111"/>
    </location>
</feature>
<proteinExistence type="predicted"/>
<dbReference type="GO" id="GO:0005886">
    <property type="term" value="C:plasma membrane"/>
    <property type="evidence" value="ECO:0007669"/>
    <property type="project" value="UniProtKB-SubCell"/>
</dbReference>
<feature type="transmembrane region" description="Helical" evidence="6">
    <location>
        <begin position="482"/>
        <end position="501"/>
    </location>
</feature>
<dbReference type="InterPro" id="IPR002797">
    <property type="entry name" value="Polysacc_synth"/>
</dbReference>
<evidence type="ECO:0000313" key="7">
    <source>
        <dbReference type="EMBL" id="RJG18886.1"/>
    </source>
</evidence>
<evidence type="ECO:0000256" key="6">
    <source>
        <dbReference type="SAM" id="Phobius"/>
    </source>
</evidence>
<evidence type="ECO:0000256" key="1">
    <source>
        <dbReference type="ARBA" id="ARBA00004651"/>
    </source>
</evidence>
<dbReference type="PANTHER" id="PTHR30250:SF21">
    <property type="entry name" value="LIPID II FLIPPASE MURJ"/>
    <property type="match status" value="1"/>
</dbReference>
<keyword evidence="4 6" id="KW-1133">Transmembrane helix</keyword>
<keyword evidence="3 6" id="KW-0812">Transmembrane</keyword>
<dbReference type="OrthoDB" id="9775950at2"/>
<comment type="caution">
    <text evidence="7">The sequence shown here is derived from an EMBL/GenBank/DDBJ whole genome shotgun (WGS) entry which is preliminary data.</text>
</comment>
<evidence type="ECO:0000256" key="4">
    <source>
        <dbReference type="ARBA" id="ARBA00022989"/>
    </source>
</evidence>
<feature type="transmembrane region" description="Helical" evidence="6">
    <location>
        <begin position="364"/>
        <end position="383"/>
    </location>
</feature>
<dbReference type="Pfam" id="PF01943">
    <property type="entry name" value="Polysacc_synt"/>
    <property type="match status" value="1"/>
</dbReference>